<dbReference type="EMBL" id="JACTNZ010000011">
    <property type="protein sequence ID" value="KAG5524598.1"/>
    <property type="molecule type" value="Genomic_DNA"/>
</dbReference>
<dbReference type="InterPro" id="IPR000477">
    <property type="entry name" value="RT_dom"/>
</dbReference>
<feature type="region of interest" description="Disordered" evidence="8">
    <location>
        <begin position="341"/>
        <end position="368"/>
    </location>
</feature>
<evidence type="ECO:0000256" key="2">
    <source>
        <dbReference type="ARBA" id="ARBA00022679"/>
    </source>
</evidence>
<evidence type="ECO:0000256" key="1">
    <source>
        <dbReference type="ARBA" id="ARBA00012493"/>
    </source>
</evidence>
<keyword evidence="3" id="KW-0548">Nucleotidyltransferase</keyword>
<dbReference type="InterPro" id="IPR021109">
    <property type="entry name" value="Peptidase_aspartic_dom_sf"/>
</dbReference>
<dbReference type="PANTHER" id="PTHR37984">
    <property type="entry name" value="PROTEIN CBG26694"/>
    <property type="match status" value="1"/>
</dbReference>
<dbReference type="CDD" id="cd00303">
    <property type="entry name" value="retropepsin_like"/>
    <property type="match status" value="1"/>
</dbReference>
<dbReference type="InterPro" id="IPR005162">
    <property type="entry name" value="Retrotrans_gag_dom"/>
</dbReference>
<feature type="region of interest" description="Disordered" evidence="8">
    <location>
        <begin position="382"/>
        <end position="425"/>
    </location>
</feature>
<feature type="domain" description="Integrase catalytic" evidence="9">
    <location>
        <begin position="1405"/>
        <end position="1569"/>
    </location>
</feature>
<dbReference type="InterPro" id="IPR043502">
    <property type="entry name" value="DNA/RNA_pol_sf"/>
</dbReference>
<dbReference type="Pfam" id="PF00665">
    <property type="entry name" value="rve"/>
    <property type="match status" value="1"/>
</dbReference>
<dbReference type="FunFam" id="3.30.420.10:FF:000032">
    <property type="entry name" value="Retrovirus-related Pol polyprotein from transposon 297-like Protein"/>
    <property type="match status" value="1"/>
</dbReference>
<sequence>MQKSQSFTTWAQVRDAFYRKYFSEAKTKTYRRQIQGFRQERDESFLKAWERFKELLLRLPHHGFERIQLIGFFHLGLNAESVQHIEYSCKGDDFLSKTADQAWDFLDDLADRQRALEPSDFERSGPSGSSVVPVTIRDQRLQAQVEKMAQRLEELEVRQTRPVHEVSIEEVCVWCECKGHTATVCPGFIAAKGASHFTQEEVNAVRTWDPYSTTYNAGWKDHPNFGWSDSRPVGGGQAQSFGSPPPQQFQQAQSSRPPQGQVIPFHFQPQAGRGVGPSTRGPPPGYSQMTARDHKLDDTVNSLMQSQMTFQTETRQQIGALTTQMSQLTAVIGHLQQEKGKFPAQGSTAGAHYLENSSGSNIHNPNQEEAKSVTILRSGKEIDKSIQPKQKPAPPPEPVDTPKATPDVVDVPRPEVKDDEESPEVVVPAAAAPMTPTPQVGPVAPFPQRLAVKPKQSMNHKMIELFKRVQFPITLMEAIESFPQCAKVLKDLCTKKHKGQNNVVLTEQVSSILQTEIPAKCKDPGCPTITIDIAGQTFDKALLDLGASVNLLPYSVYLRLGLGDLRATPVTLQLADRSVRVPKGVVEDVMIQVGEFKFPADFIVLDTCRNPEILEKTPIILGRPFLATSNAVMNCKTGRVQLSVGEEMMEVDVYNVNTLEEDDEEVEEVSLIDALVQEHIDTILYKDPLEIALTAEEASFLDSPEVGSLLELLNVEDSVEEVCGVSYDPLFEPLGDPPPKVLPSSDQPPKPELKPLPDTLKYAFLEGSDTYPVVISSSLEENQERKLLDLLREHIGALGWTIADLHGISPTVCTHRIDLEDSVKPSRQPQRRLNPHMKEVVRAEVLKLLDAGIIYPIAHSEWVSPVQVVPKKAGVTVITNERGESVPTRVPTGWRVCIDYRKLNASTRKDHFPLPFIDQILERVAGRAFYCFLDGYSGYNQIEVALEDQEKTTFTCPYGTYAYRRMPFGLCNAPGTFSRCMMGIFSDMVERIVEVFMDDFSVFGDSFDGCLENLGKVLQRCEEKHLVLNWEKCHFMVTQGIVLGHIVSSKGIEVDKAKIDLIRKLPTPKSVRDVRSFLGHAGFYRRFIQNFSAISRPLCQLLAKDAPFVWSDKCEEAFQELKRSLTTPPIVQSPDWSLPFELMCDASDYAVGAVLGQRRGKDPFVVYYASKTLNEAQMNYTTTEKELLAVVFALDKFRSYLVGSQITVFTDHAALKYLMTKQDAKARLIRWILLLQEFHLIVKDKNGVENVVADHLSRLEFEDPTSDLPIRDSFPDEQLFAANECPWYADIANYLVTGQIPSHWSTQEKQRFLRSVRQYIFDDPYLFKYCADQIVRRCVPEADQQGIIEFCHGEACGGHFSSKKTTAKILQCGFWWPDMFKYVNAFCRSCDRCQRLGKLSSRQEMPLRPILVLEVFDCWGIDFMGPFPMSHGFEYILLAVDYVSKWVEAIPTKSLESKVVLEFLKANILSRFGVPRAIISDQGTHFTSRSFGKLMGEFQITHKVSTAYHPQTNGQAELANREIKRILEKTVGVTRKDWSTRLNNALWAYRTAYKTVLGASPYRLVYGKACHLPVELEKKAYWAIQKVNSSLREAGEHRKLQLCELEELRNDAYENASIYKAKVKAYHDRNIQRKTFKIGQKVLLYNSRLHLFPGKLRSRWDGPYVVVQVYPNGSVDVQDSKDDQVFKVNGQRLKPYLEFLEVGEPDEELVNPVYQDDPVA</sequence>
<dbReference type="Pfam" id="PF13650">
    <property type="entry name" value="Asp_protease_2"/>
    <property type="match status" value="1"/>
</dbReference>
<dbReference type="GO" id="GO:0003964">
    <property type="term" value="F:RNA-directed DNA polymerase activity"/>
    <property type="evidence" value="ECO:0007669"/>
    <property type="project" value="UniProtKB-KW"/>
</dbReference>
<keyword evidence="11" id="KW-1185">Reference proteome</keyword>
<evidence type="ECO:0000256" key="3">
    <source>
        <dbReference type="ARBA" id="ARBA00022695"/>
    </source>
</evidence>
<reference evidence="10" key="1">
    <citation type="submission" date="2020-08" db="EMBL/GenBank/DDBJ databases">
        <title>Plant Genome Project.</title>
        <authorList>
            <person name="Zhang R.-G."/>
        </authorList>
    </citation>
    <scope>NUCLEOTIDE SEQUENCE</scope>
    <source>
        <strain evidence="10">WSP0</strain>
        <tissue evidence="10">Leaf</tissue>
    </source>
</reference>
<evidence type="ECO:0000313" key="11">
    <source>
        <dbReference type="Proteomes" id="UP000823749"/>
    </source>
</evidence>
<evidence type="ECO:0000256" key="5">
    <source>
        <dbReference type="ARBA" id="ARBA00022759"/>
    </source>
</evidence>
<dbReference type="GO" id="GO:0015074">
    <property type="term" value="P:DNA integration"/>
    <property type="evidence" value="ECO:0007669"/>
    <property type="project" value="InterPro"/>
</dbReference>
<keyword evidence="5" id="KW-0255">Endonuclease</keyword>
<keyword evidence="2" id="KW-0808">Transferase</keyword>
<keyword evidence="7" id="KW-0695">RNA-directed DNA polymerase</keyword>
<dbReference type="Gene3D" id="3.30.70.270">
    <property type="match status" value="2"/>
</dbReference>
<feature type="compositionally biased region" description="Low complexity" evidence="8">
    <location>
        <begin position="238"/>
        <end position="259"/>
    </location>
</feature>
<dbReference type="Gene3D" id="2.40.70.10">
    <property type="entry name" value="Acid Proteases"/>
    <property type="match status" value="1"/>
</dbReference>
<dbReference type="Gene3D" id="1.10.340.70">
    <property type="match status" value="1"/>
</dbReference>
<gene>
    <name evidence="10" type="ORF">RHGRI_031314</name>
</gene>
<dbReference type="InterPro" id="IPR041373">
    <property type="entry name" value="RT_RNaseH"/>
</dbReference>
<accession>A0AAV6I7T9</accession>
<dbReference type="Pfam" id="PF00078">
    <property type="entry name" value="RVT_1"/>
    <property type="match status" value="1"/>
</dbReference>
<evidence type="ECO:0000259" key="9">
    <source>
        <dbReference type="PROSITE" id="PS50994"/>
    </source>
</evidence>
<dbReference type="Proteomes" id="UP000823749">
    <property type="component" value="Chromosome 11"/>
</dbReference>
<feature type="region of interest" description="Disordered" evidence="8">
    <location>
        <begin position="222"/>
        <end position="287"/>
    </location>
</feature>
<evidence type="ECO:0000256" key="7">
    <source>
        <dbReference type="ARBA" id="ARBA00022918"/>
    </source>
</evidence>
<dbReference type="Pfam" id="PF03732">
    <property type="entry name" value="Retrotrans_gag"/>
    <property type="match status" value="1"/>
</dbReference>
<dbReference type="PROSITE" id="PS50994">
    <property type="entry name" value="INTEGRASE"/>
    <property type="match status" value="1"/>
</dbReference>
<dbReference type="EC" id="2.7.7.49" evidence="1"/>
<dbReference type="InterPro" id="IPR043128">
    <property type="entry name" value="Rev_trsase/Diguanyl_cyclase"/>
</dbReference>
<protein>
    <recommendedName>
        <fullName evidence="1">RNA-directed DNA polymerase</fullName>
        <ecNumber evidence="1">2.7.7.49</ecNumber>
    </recommendedName>
</protein>
<dbReference type="Pfam" id="PF17921">
    <property type="entry name" value="Integrase_H2C2"/>
    <property type="match status" value="1"/>
</dbReference>
<evidence type="ECO:0000256" key="8">
    <source>
        <dbReference type="SAM" id="MobiDB-lite"/>
    </source>
</evidence>
<dbReference type="CDD" id="cd01647">
    <property type="entry name" value="RT_LTR"/>
    <property type="match status" value="1"/>
</dbReference>
<dbReference type="SUPFAM" id="SSF56672">
    <property type="entry name" value="DNA/RNA polymerases"/>
    <property type="match status" value="1"/>
</dbReference>
<name>A0AAV6I7T9_9ERIC</name>
<evidence type="ECO:0000313" key="10">
    <source>
        <dbReference type="EMBL" id="KAG5524598.1"/>
    </source>
</evidence>
<dbReference type="SUPFAM" id="SSF53098">
    <property type="entry name" value="Ribonuclease H-like"/>
    <property type="match status" value="1"/>
</dbReference>
<dbReference type="Gene3D" id="3.30.420.10">
    <property type="entry name" value="Ribonuclease H-like superfamily/Ribonuclease H"/>
    <property type="match status" value="1"/>
</dbReference>
<proteinExistence type="predicted"/>
<dbReference type="PANTHER" id="PTHR37984:SF5">
    <property type="entry name" value="PROTEIN NYNRIN-LIKE"/>
    <property type="match status" value="1"/>
</dbReference>
<evidence type="ECO:0000256" key="6">
    <source>
        <dbReference type="ARBA" id="ARBA00022801"/>
    </source>
</evidence>
<comment type="caution">
    <text evidence="10">The sequence shown here is derived from an EMBL/GenBank/DDBJ whole genome shotgun (WGS) entry which is preliminary data.</text>
</comment>
<dbReference type="FunFam" id="3.10.20.370:FF:000001">
    <property type="entry name" value="Retrovirus-related Pol polyprotein from transposon 17.6-like protein"/>
    <property type="match status" value="1"/>
</dbReference>
<feature type="compositionally biased region" description="Pro residues" evidence="8">
    <location>
        <begin position="735"/>
        <end position="748"/>
    </location>
</feature>
<dbReference type="GO" id="GO:0004519">
    <property type="term" value="F:endonuclease activity"/>
    <property type="evidence" value="ECO:0007669"/>
    <property type="project" value="UniProtKB-KW"/>
</dbReference>
<dbReference type="InterPro" id="IPR041588">
    <property type="entry name" value="Integrase_H2C2"/>
</dbReference>
<dbReference type="InterPro" id="IPR036397">
    <property type="entry name" value="RNaseH_sf"/>
</dbReference>
<dbReference type="GO" id="GO:0016787">
    <property type="term" value="F:hydrolase activity"/>
    <property type="evidence" value="ECO:0007669"/>
    <property type="project" value="UniProtKB-KW"/>
</dbReference>
<organism evidence="10 11">
    <name type="scientific">Rhododendron griersonianum</name>
    <dbReference type="NCBI Taxonomy" id="479676"/>
    <lineage>
        <taxon>Eukaryota</taxon>
        <taxon>Viridiplantae</taxon>
        <taxon>Streptophyta</taxon>
        <taxon>Embryophyta</taxon>
        <taxon>Tracheophyta</taxon>
        <taxon>Spermatophyta</taxon>
        <taxon>Magnoliopsida</taxon>
        <taxon>eudicotyledons</taxon>
        <taxon>Gunneridae</taxon>
        <taxon>Pentapetalae</taxon>
        <taxon>asterids</taxon>
        <taxon>Ericales</taxon>
        <taxon>Ericaceae</taxon>
        <taxon>Ericoideae</taxon>
        <taxon>Rhodoreae</taxon>
        <taxon>Rhododendron</taxon>
    </lineage>
</organism>
<dbReference type="GO" id="GO:0003676">
    <property type="term" value="F:nucleic acid binding"/>
    <property type="evidence" value="ECO:0007669"/>
    <property type="project" value="InterPro"/>
</dbReference>
<dbReference type="Gene3D" id="3.10.10.10">
    <property type="entry name" value="HIV Type 1 Reverse Transcriptase, subunit A, domain 1"/>
    <property type="match status" value="1"/>
</dbReference>
<dbReference type="InterPro" id="IPR012337">
    <property type="entry name" value="RNaseH-like_sf"/>
</dbReference>
<keyword evidence="6" id="KW-0378">Hydrolase</keyword>
<feature type="region of interest" description="Disordered" evidence="8">
    <location>
        <begin position="734"/>
        <end position="753"/>
    </location>
</feature>
<dbReference type="InterPro" id="IPR050951">
    <property type="entry name" value="Retrovirus_Pol_polyprotein"/>
</dbReference>
<dbReference type="FunFam" id="3.30.70.270:FF:000020">
    <property type="entry name" value="Transposon Tf2-6 polyprotein-like Protein"/>
    <property type="match status" value="1"/>
</dbReference>
<dbReference type="SUPFAM" id="SSF50630">
    <property type="entry name" value="Acid proteases"/>
    <property type="match status" value="1"/>
</dbReference>
<evidence type="ECO:0000256" key="4">
    <source>
        <dbReference type="ARBA" id="ARBA00022722"/>
    </source>
</evidence>
<keyword evidence="4" id="KW-0540">Nuclease</keyword>
<feature type="compositionally biased region" description="Polar residues" evidence="8">
    <location>
        <begin position="355"/>
        <end position="365"/>
    </location>
</feature>
<dbReference type="CDD" id="cd09274">
    <property type="entry name" value="RNase_HI_RT_Ty3"/>
    <property type="match status" value="1"/>
</dbReference>
<dbReference type="InterPro" id="IPR001584">
    <property type="entry name" value="Integrase_cat-core"/>
</dbReference>
<dbReference type="Pfam" id="PF17917">
    <property type="entry name" value="RT_RNaseH"/>
    <property type="match status" value="1"/>
</dbReference>